<keyword evidence="2" id="KW-0547">Nucleotide-binding</keyword>
<dbReference type="GO" id="GO:0005524">
    <property type="term" value="F:ATP binding"/>
    <property type="evidence" value="ECO:0007669"/>
    <property type="project" value="UniProtKB-KW"/>
</dbReference>
<evidence type="ECO:0000259" key="4">
    <source>
        <dbReference type="SMART" id="SM00382"/>
    </source>
</evidence>
<dbReference type="InterPro" id="IPR050221">
    <property type="entry name" value="26S_Proteasome_ATPase"/>
</dbReference>
<dbReference type="GO" id="GO:0016887">
    <property type="term" value="F:ATP hydrolysis activity"/>
    <property type="evidence" value="ECO:0007669"/>
    <property type="project" value="InterPro"/>
</dbReference>
<proteinExistence type="inferred from homology"/>
<reference evidence="5 6" key="1">
    <citation type="journal article" date="2013" name="Genome Announc.">
        <title>Draft Genome Sequence of the Cellulolytic Bacterium Clostridium papyrosolvens C7 (ATCC 700395).</title>
        <authorList>
            <person name="Zepeda V."/>
            <person name="Dassa B."/>
            <person name="Borovok I."/>
            <person name="Lamed R."/>
            <person name="Bayer E.A."/>
            <person name="Cate J.H."/>
        </authorList>
    </citation>
    <scope>NUCLEOTIDE SEQUENCE [LARGE SCALE GENOMIC DNA]</scope>
    <source>
        <strain evidence="5 6">C7</strain>
    </source>
</reference>
<dbReference type="InterPro" id="IPR003959">
    <property type="entry name" value="ATPase_AAA_core"/>
</dbReference>
<dbReference type="Proteomes" id="UP000016860">
    <property type="component" value="Unassembled WGS sequence"/>
</dbReference>
<dbReference type="PATRIC" id="fig|1330534.3.peg.2303"/>
<feature type="domain" description="AAA+ ATPase" evidence="4">
    <location>
        <begin position="269"/>
        <end position="378"/>
    </location>
</feature>
<dbReference type="SMART" id="SM00382">
    <property type="entry name" value="AAA"/>
    <property type="match status" value="2"/>
</dbReference>
<dbReference type="PANTHER" id="PTHR23073">
    <property type="entry name" value="26S PROTEASOME REGULATORY SUBUNIT"/>
    <property type="match status" value="1"/>
</dbReference>
<evidence type="ECO:0000313" key="6">
    <source>
        <dbReference type="Proteomes" id="UP000016860"/>
    </source>
</evidence>
<dbReference type="RefSeq" id="WP_020815813.1">
    <property type="nucleotide sequence ID" value="NZ_ATAY01000035.1"/>
</dbReference>
<dbReference type="CDD" id="cd19481">
    <property type="entry name" value="RecA-like_protease"/>
    <property type="match status" value="1"/>
</dbReference>
<dbReference type="Pfam" id="PF22977">
    <property type="entry name" value="WHD"/>
    <property type="match status" value="1"/>
</dbReference>
<evidence type="ECO:0000256" key="3">
    <source>
        <dbReference type="ARBA" id="ARBA00022840"/>
    </source>
</evidence>
<evidence type="ECO:0000256" key="2">
    <source>
        <dbReference type="ARBA" id="ARBA00022741"/>
    </source>
</evidence>
<comment type="caution">
    <text evidence="5">The sequence shown here is derived from an EMBL/GenBank/DDBJ whole genome shotgun (WGS) entry which is preliminary data.</text>
</comment>
<dbReference type="Gene3D" id="3.40.50.300">
    <property type="entry name" value="P-loop containing nucleotide triphosphate hydrolases"/>
    <property type="match status" value="2"/>
</dbReference>
<dbReference type="OrthoDB" id="9806903at2"/>
<protein>
    <submittedName>
        <fullName evidence="5">ATPase AAA</fullName>
    </submittedName>
</protein>
<accession>U4R262</accession>
<feature type="domain" description="AAA+ ATPase" evidence="4">
    <location>
        <begin position="520"/>
        <end position="654"/>
    </location>
</feature>
<evidence type="ECO:0000313" key="5">
    <source>
        <dbReference type="EMBL" id="EPR11635.1"/>
    </source>
</evidence>
<dbReference type="STRING" id="1330534.L323_11555"/>
<dbReference type="EMBL" id="ATAY01000035">
    <property type="protein sequence ID" value="EPR11635.1"/>
    <property type="molecule type" value="Genomic_DNA"/>
</dbReference>
<dbReference type="InterPro" id="IPR027417">
    <property type="entry name" value="P-loop_NTPase"/>
</dbReference>
<dbReference type="SUPFAM" id="SSF52540">
    <property type="entry name" value="P-loop containing nucleoside triphosphate hydrolases"/>
    <property type="match status" value="2"/>
</dbReference>
<name>U4R262_9FIRM</name>
<organism evidence="5 6">
    <name type="scientific">Ruminiclostridium papyrosolvens C7</name>
    <dbReference type="NCBI Taxonomy" id="1330534"/>
    <lineage>
        <taxon>Bacteria</taxon>
        <taxon>Bacillati</taxon>
        <taxon>Bacillota</taxon>
        <taxon>Clostridia</taxon>
        <taxon>Eubacteriales</taxon>
        <taxon>Oscillospiraceae</taxon>
        <taxon>Ruminiclostridium</taxon>
    </lineage>
</organism>
<dbReference type="Pfam" id="PF00004">
    <property type="entry name" value="AAA"/>
    <property type="match status" value="1"/>
</dbReference>
<comment type="similarity">
    <text evidence="1">Belongs to the AAA ATPase family.</text>
</comment>
<gene>
    <name evidence="5" type="ORF">L323_11555</name>
</gene>
<keyword evidence="3" id="KW-0067">ATP-binding</keyword>
<sequence length="744" mass="85594">MISSENNATGIPKNQGSTESTQEAIAYVSSREYLSDELRRLDLIFRRYIRDDTEVGSTTSYAGVVLSKEEICDLLEEENTFDQEILIEDKIIEMDYQIAKRLEATRACGRYISLLYISKLLSLSLFEQRCLVACIAPEIDPKYEKVYGYFENDTSIKTPSINLLMKIFISSEDERFEGRKVFSLQAPLVRLLLESGNDLSDNCIPLISRHLKLDDWVVNYLLDINILDSRLIHVAELIKTGQRENISTNSENVRILRFIDYYRNGRTKRNQILYFYGPDGAGKKEYVLSVCEHLGLPLIVADLEKILSSDLPFDEILRLLGRQIRISDGILCLENFQLLVSEERSQQIRINRILQMLHEFSETTFILGRTQWHLTNTDCRFAYVAVEYPYPSATERKKYWQELGRKYQLDANLNLNNFSEVFRFTPGQIENVLRLGENYSVWNGASDGRIETNDLTNACYTQSNRKLGELAKKIDTLYTMDMLVLPEDQMLQMKEICRQVKYRSIVYEKWGFEKRLALGKGLNIMFSGPPGSGKTMAAEVIANEIGLEIYKIDVSRVVSKYIGETEKNLGEIFHEAETSNVILFFDEADALFGKRSEVKDSHDRYANVEIGYLLQRMEEYKGIVILATNLNQNIDEAFLRRLHFNVAFPFPDKEQRKLIWLSIFPSGAPVEDKLDYDFLAEKFVMAGGNIKNIALNAAFYAAHAGCPIGIKQIMQAAKREYKKMGKTFLKSDFAPYYQLIEVVE</sequence>
<evidence type="ECO:0000256" key="1">
    <source>
        <dbReference type="ARBA" id="ARBA00006914"/>
    </source>
</evidence>
<dbReference type="AlphaFoldDB" id="U4R262"/>
<dbReference type="InterPro" id="IPR003593">
    <property type="entry name" value="AAA+_ATPase"/>
</dbReference>
<dbReference type="InterPro" id="IPR054472">
    <property type="entry name" value="WHD"/>
</dbReference>